<keyword evidence="4" id="KW-1185">Reference proteome</keyword>
<name>W0SMR6_9PROT</name>
<protein>
    <recommendedName>
        <fullName evidence="2">Zinc finger/thioredoxin putative domain-containing protein</fullName>
    </recommendedName>
</protein>
<proteinExistence type="predicted"/>
<dbReference type="EMBL" id="AP012547">
    <property type="protein sequence ID" value="BAO31108.1"/>
    <property type="molecule type" value="Genomic_DNA"/>
</dbReference>
<dbReference type="Pfam" id="PF11906">
    <property type="entry name" value="DUF3426"/>
    <property type="match status" value="1"/>
</dbReference>
<evidence type="ECO:0000256" key="1">
    <source>
        <dbReference type="SAM" id="MobiDB-lite"/>
    </source>
</evidence>
<feature type="compositionally biased region" description="Low complexity" evidence="1">
    <location>
        <begin position="120"/>
        <end position="137"/>
    </location>
</feature>
<reference evidence="3 4" key="1">
    <citation type="journal article" date="2014" name="Syst. Appl. Microbiol.">
        <title>Complete genomes of freshwater sulfur oxidizers Sulfuricella denitrificans skB26 and Sulfuritalea hydrogenivorans sk43H: genetic insights into the sulfur oxidation pathway of betaproteobacteria.</title>
        <authorList>
            <person name="Watanabe T."/>
            <person name="Kojima H."/>
            <person name="Fukui M."/>
        </authorList>
    </citation>
    <scope>NUCLEOTIDE SEQUENCE [LARGE SCALE GENOMIC DNA]</scope>
    <source>
        <strain evidence="3">DSM22779</strain>
    </source>
</reference>
<dbReference type="InterPro" id="IPR011723">
    <property type="entry name" value="Znf/thioredoxin_put"/>
</dbReference>
<gene>
    <name evidence="3" type="ORF">SUTH_03338</name>
</gene>
<dbReference type="OrthoDB" id="5294582at2"/>
<dbReference type="NCBIfam" id="TIGR02098">
    <property type="entry name" value="MJ0042_CXXC"/>
    <property type="match status" value="1"/>
</dbReference>
<accession>W0SMR6</accession>
<evidence type="ECO:0000259" key="2">
    <source>
        <dbReference type="Pfam" id="PF13719"/>
    </source>
</evidence>
<dbReference type="KEGG" id="shd:SUTH_03338"/>
<dbReference type="RefSeq" id="WP_041100837.1">
    <property type="nucleotide sequence ID" value="NZ_AP012547.1"/>
</dbReference>
<dbReference type="Proteomes" id="UP000031637">
    <property type="component" value="Chromosome"/>
</dbReference>
<dbReference type="Pfam" id="PF13719">
    <property type="entry name" value="Zn_ribbon_5"/>
    <property type="match status" value="1"/>
</dbReference>
<organism evidence="3 4">
    <name type="scientific">Sulfuritalea hydrogenivorans sk43H</name>
    <dbReference type="NCBI Taxonomy" id="1223802"/>
    <lineage>
        <taxon>Bacteria</taxon>
        <taxon>Pseudomonadati</taxon>
        <taxon>Pseudomonadota</taxon>
        <taxon>Betaproteobacteria</taxon>
        <taxon>Nitrosomonadales</taxon>
        <taxon>Sterolibacteriaceae</taxon>
        <taxon>Sulfuritalea</taxon>
    </lineage>
</organism>
<feature type="region of interest" description="Disordered" evidence="1">
    <location>
        <begin position="82"/>
        <end position="164"/>
    </location>
</feature>
<feature type="domain" description="Zinc finger/thioredoxin putative" evidence="2">
    <location>
        <begin position="1"/>
        <end position="37"/>
    </location>
</feature>
<dbReference type="STRING" id="1223802.SUTH_03338"/>
<dbReference type="InterPro" id="IPR021834">
    <property type="entry name" value="DUF3426"/>
</dbReference>
<dbReference type="HOGENOM" id="CLU_036053_4_0_4"/>
<evidence type="ECO:0000313" key="4">
    <source>
        <dbReference type="Proteomes" id="UP000031637"/>
    </source>
</evidence>
<evidence type="ECO:0000313" key="3">
    <source>
        <dbReference type="EMBL" id="BAO31108.1"/>
    </source>
</evidence>
<dbReference type="AlphaFoldDB" id="W0SMR6"/>
<sequence length="321" mass="34072">MLTRCPACETHFRVTAEQLKARSGRVRCGECQKVFNALDSLIEEPMMVVVPATAELPPQNIVPPPAETQPAAFSTAETDILAVPPAPTPEQTPALMPEEQDDSSASSRPEIEGPPALEPVEAVGSQVAEAEAAQAEAIESEATAEPEAAPVDWSETFPEPPPPPRRWPWAVGGLVALIALGLQAALAFRIELAVLSPEIKPALVALCDIADCEVGLPAKVALVSIEASDLHPDSSHPGRLALAATLKNRAPFAQQYPHLELTLTDTADKAIARKILAPTDYLPPKTSLVHGMQPNADIMVAIGVDPGEMAASGYRLYLFYP</sequence>